<dbReference type="Proteomes" id="UP000483018">
    <property type="component" value="Unassembled WGS sequence"/>
</dbReference>
<dbReference type="GO" id="GO:0016791">
    <property type="term" value="F:phosphatase activity"/>
    <property type="evidence" value="ECO:0007669"/>
    <property type="project" value="TreeGrafter"/>
</dbReference>
<dbReference type="GO" id="GO:0005829">
    <property type="term" value="C:cytosol"/>
    <property type="evidence" value="ECO:0007669"/>
    <property type="project" value="TreeGrafter"/>
</dbReference>
<dbReference type="EMBL" id="WSLF01000015">
    <property type="protein sequence ID" value="KAE9630237.1"/>
    <property type="molecule type" value="Genomic_DNA"/>
</dbReference>
<reference evidence="1 2" key="1">
    <citation type="submission" date="2019-12" db="EMBL/GenBank/DDBJ databases">
        <title>Defluviitalea raffinosedens, isolated from a biogas fermenter, genome sequencing and characterization.</title>
        <authorList>
            <person name="Rettenmaier R."/>
            <person name="Schneider M."/>
            <person name="Neuhaus K."/>
            <person name="Liebl W."/>
            <person name="Zverlov V."/>
        </authorList>
    </citation>
    <scope>NUCLEOTIDE SEQUENCE [LARGE SCALE GENOMIC DNA]</scope>
    <source>
        <strain evidence="1 2">249c-K6</strain>
    </source>
</reference>
<name>A0A7C8LB76_9FIRM</name>
<dbReference type="Gene3D" id="3.30.1240.10">
    <property type="match status" value="1"/>
</dbReference>
<dbReference type="PANTHER" id="PTHR10000:SF8">
    <property type="entry name" value="HAD SUPERFAMILY HYDROLASE-LIKE, TYPE 3"/>
    <property type="match status" value="1"/>
</dbReference>
<dbReference type="Gene3D" id="3.40.50.1000">
    <property type="entry name" value="HAD superfamily/HAD-like"/>
    <property type="match status" value="1"/>
</dbReference>
<gene>
    <name evidence="1" type="ORF">GND95_12525</name>
</gene>
<accession>A0A7C8LB76</accession>
<dbReference type="OrthoDB" id="9781413at2"/>
<dbReference type="CDD" id="cd07516">
    <property type="entry name" value="HAD_Pase"/>
    <property type="match status" value="1"/>
</dbReference>
<sequence>MRYKMVAIDMDDTLLNDELKITKENQDAIQKAIEKGVKIVLCSGRASISINPYLEELGLKKEDEYGISYNGAVIFETKDLNIISEEDVPLEYAQYLFSFAKKENIYAQTYLDHELLVEKSNEYSKRYTSITGLRSVEIGDFSTGITRDVIKVLFYDEHEKLVKIAEKLRTWTEGKLHMFFSKPFYLEFTSIHANKGLAVRKLGQKLGLKREEIICVGDSFNDLYMIKEAGLGIAMANAHPDIKKAAQYITENDNNHHAIKEIIEKFIL</sequence>
<dbReference type="InterPro" id="IPR023214">
    <property type="entry name" value="HAD_sf"/>
</dbReference>
<dbReference type="SFLD" id="SFLDG01144">
    <property type="entry name" value="C2.B.4:_PGP_Like"/>
    <property type="match status" value="1"/>
</dbReference>
<dbReference type="AlphaFoldDB" id="A0A7C8LB76"/>
<protein>
    <submittedName>
        <fullName evidence="1">Cof-type HAD-IIB family hydrolase</fullName>
    </submittedName>
</protein>
<dbReference type="SFLD" id="SFLDG01140">
    <property type="entry name" value="C2.B:_Phosphomannomutase_and_P"/>
    <property type="match status" value="1"/>
</dbReference>
<dbReference type="Pfam" id="PF08282">
    <property type="entry name" value="Hydrolase_3"/>
    <property type="match status" value="1"/>
</dbReference>
<proteinExistence type="predicted"/>
<dbReference type="NCBIfam" id="TIGR01484">
    <property type="entry name" value="HAD-SF-IIB"/>
    <property type="match status" value="1"/>
</dbReference>
<dbReference type="RefSeq" id="WP_158741495.1">
    <property type="nucleotide sequence ID" value="NZ_JAFBEP010000010.1"/>
</dbReference>
<keyword evidence="1" id="KW-0378">Hydrolase</keyword>
<dbReference type="SUPFAM" id="SSF56784">
    <property type="entry name" value="HAD-like"/>
    <property type="match status" value="1"/>
</dbReference>
<dbReference type="InterPro" id="IPR036412">
    <property type="entry name" value="HAD-like_sf"/>
</dbReference>
<keyword evidence="2" id="KW-1185">Reference proteome</keyword>
<dbReference type="NCBIfam" id="TIGR00099">
    <property type="entry name" value="Cof-subfamily"/>
    <property type="match status" value="1"/>
</dbReference>
<dbReference type="PROSITE" id="PS01229">
    <property type="entry name" value="COF_2"/>
    <property type="match status" value="1"/>
</dbReference>
<dbReference type="PANTHER" id="PTHR10000">
    <property type="entry name" value="PHOSPHOSERINE PHOSPHATASE"/>
    <property type="match status" value="1"/>
</dbReference>
<evidence type="ECO:0000313" key="2">
    <source>
        <dbReference type="Proteomes" id="UP000483018"/>
    </source>
</evidence>
<organism evidence="1 2">
    <name type="scientific">Defluviitalea raffinosedens</name>
    <dbReference type="NCBI Taxonomy" id="1450156"/>
    <lineage>
        <taxon>Bacteria</taxon>
        <taxon>Bacillati</taxon>
        <taxon>Bacillota</taxon>
        <taxon>Clostridia</taxon>
        <taxon>Lachnospirales</taxon>
        <taxon>Defluviitaleaceae</taxon>
        <taxon>Defluviitalea</taxon>
    </lineage>
</organism>
<dbReference type="InterPro" id="IPR000150">
    <property type="entry name" value="Cof"/>
</dbReference>
<dbReference type="SFLD" id="SFLDS00003">
    <property type="entry name" value="Haloacid_Dehalogenase"/>
    <property type="match status" value="1"/>
</dbReference>
<dbReference type="InterPro" id="IPR006379">
    <property type="entry name" value="HAD-SF_hydro_IIB"/>
</dbReference>
<dbReference type="GO" id="GO:0000287">
    <property type="term" value="F:magnesium ion binding"/>
    <property type="evidence" value="ECO:0007669"/>
    <property type="project" value="TreeGrafter"/>
</dbReference>
<evidence type="ECO:0000313" key="1">
    <source>
        <dbReference type="EMBL" id="KAE9630237.1"/>
    </source>
</evidence>
<comment type="caution">
    <text evidence="1">The sequence shown here is derived from an EMBL/GenBank/DDBJ whole genome shotgun (WGS) entry which is preliminary data.</text>
</comment>